<dbReference type="Gene3D" id="2.30.110.10">
    <property type="entry name" value="Electron Transport, Fmn-binding Protein, Chain A"/>
    <property type="match status" value="2"/>
</dbReference>
<dbReference type="Proteomes" id="UP000256869">
    <property type="component" value="Unassembled WGS sequence"/>
</dbReference>
<gene>
    <name evidence="2" type="ORF">DFP95_105268</name>
</gene>
<evidence type="ECO:0000313" key="3">
    <source>
        <dbReference type="Proteomes" id="UP000256869"/>
    </source>
</evidence>
<sequence length="301" mass="33988">MNTVYHEGELTVQSLTGEGAIATQNAKMISSHFSKGIINFLKSQQFAVLSSTDRTGNVWVTFVTGEPGLAEVLDEQRMVIRTGLIEDDPLASELEEQKQIGLLIIDTNRRIRLRINGIARIENEQLTVTAHQIYGNCPKYIQKRSFHPEKDVIRRLKSEQRSQVLNQRQQEWITHADTFYIGSVSDGGQMDASHRGGNPGFVQVVNEKTLVFPDYFGNSMYNTLGNIYSNPSSGLLFIDYDHGHSLHLAGKSEIIWDEKASAAFPGAERLVRFEINEVFQLDNATELRWEDTELSPYNPKV</sequence>
<dbReference type="AlphaFoldDB" id="A0A3D9IJZ2"/>
<accession>A0A3D9IJZ2</accession>
<protein>
    <recommendedName>
        <fullName evidence="1">Pyridoxamine 5'-phosphate oxidase N-terminal domain-containing protein</fullName>
    </recommendedName>
</protein>
<keyword evidence="3" id="KW-1185">Reference proteome</keyword>
<comment type="caution">
    <text evidence="2">The sequence shown here is derived from an EMBL/GenBank/DDBJ whole genome shotgun (WGS) entry which is preliminary data.</text>
</comment>
<feature type="domain" description="Pyridoxamine 5'-phosphate oxidase N-terminal" evidence="1">
    <location>
        <begin position="167"/>
        <end position="270"/>
    </location>
</feature>
<dbReference type="PANTHER" id="PTHR42815:SF2">
    <property type="entry name" value="FAD-BINDING, PUTATIVE (AFU_ORTHOLOGUE AFUA_6G07600)-RELATED"/>
    <property type="match status" value="1"/>
</dbReference>
<evidence type="ECO:0000259" key="1">
    <source>
        <dbReference type="Pfam" id="PF01243"/>
    </source>
</evidence>
<dbReference type="InterPro" id="IPR011576">
    <property type="entry name" value="Pyridox_Oxase_N"/>
</dbReference>
<feature type="domain" description="Pyridoxamine 5'-phosphate oxidase N-terminal" evidence="1">
    <location>
        <begin position="39"/>
        <end position="142"/>
    </location>
</feature>
<dbReference type="PANTHER" id="PTHR42815">
    <property type="entry name" value="FAD-BINDING, PUTATIVE (AFU_ORTHOLOGUE AFUA_6G07600)-RELATED"/>
    <property type="match status" value="1"/>
</dbReference>
<name>A0A3D9IJZ2_9BACL</name>
<proteinExistence type="predicted"/>
<organism evidence="2 3">
    <name type="scientific">Cohnella lupini</name>
    <dbReference type="NCBI Taxonomy" id="1294267"/>
    <lineage>
        <taxon>Bacteria</taxon>
        <taxon>Bacillati</taxon>
        <taxon>Bacillota</taxon>
        <taxon>Bacilli</taxon>
        <taxon>Bacillales</taxon>
        <taxon>Paenibacillaceae</taxon>
        <taxon>Cohnella</taxon>
    </lineage>
</organism>
<reference evidence="2 3" key="1">
    <citation type="submission" date="2018-07" db="EMBL/GenBank/DDBJ databases">
        <title>Genomic Encyclopedia of Type Strains, Phase III (KMG-III): the genomes of soil and plant-associated and newly described type strains.</title>
        <authorList>
            <person name="Whitman W."/>
        </authorList>
    </citation>
    <scope>NUCLEOTIDE SEQUENCE [LARGE SCALE GENOMIC DNA]</scope>
    <source>
        <strain evidence="2 3">CECT 8236</strain>
    </source>
</reference>
<dbReference type="SUPFAM" id="SSF50475">
    <property type="entry name" value="FMN-binding split barrel"/>
    <property type="match status" value="2"/>
</dbReference>
<evidence type="ECO:0000313" key="2">
    <source>
        <dbReference type="EMBL" id="RED61839.1"/>
    </source>
</evidence>
<dbReference type="RefSeq" id="WP_245987580.1">
    <property type="nucleotide sequence ID" value="NZ_QRDY01000005.1"/>
</dbReference>
<dbReference type="InterPro" id="IPR012349">
    <property type="entry name" value="Split_barrel_FMN-bd"/>
</dbReference>
<dbReference type="EMBL" id="QRDY01000005">
    <property type="protein sequence ID" value="RED61839.1"/>
    <property type="molecule type" value="Genomic_DNA"/>
</dbReference>
<dbReference type="Pfam" id="PF01243">
    <property type="entry name" value="PNPOx_N"/>
    <property type="match status" value="2"/>
</dbReference>